<comment type="caution">
    <text evidence="2">The sequence shown here is derived from an EMBL/GenBank/DDBJ whole genome shotgun (WGS) entry which is preliminary data.</text>
</comment>
<keyword evidence="3" id="KW-1185">Reference proteome</keyword>
<keyword evidence="2" id="KW-0328">Glycosyltransferase</keyword>
<reference evidence="2" key="1">
    <citation type="submission" date="2020-09" db="EMBL/GenBank/DDBJ databases">
        <title>Genome-Enabled Discovery of Anthraquinone Biosynthesis in Senna tora.</title>
        <authorList>
            <person name="Kang S.-H."/>
            <person name="Pandey R.P."/>
            <person name="Lee C.-M."/>
            <person name="Sim J.-S."/>
            <person name="Jeong J.-T."/>
            <person name="Choi B.-S."/>
            <person name="Jung M."/>
            <person name="Ginzburg D."/>
            <person name="Zhao K."/>
            <person name="Won S.Y."/>
            <person name="Oh T.-J."/>
            <person name="Yu Y."/>
            <person name="Kim N.-H."/>
            <person name="Lee O.R."/>
            <person name="Lee T.-H."/>
            <person name="Bashyal P."/>
            <person name="Kim T.-S."/>
            <person name="Lee W.-H."/>
            <person name="Kawkins C."/>
            <person name="Kim C.-K."/>
            <person name="Kim J.S."/>
            <person name="Ahn B.O."/>
            <person name="Rhee S.Y."/>
            <person name="Sohng J.K."/>
        </authorList>
    </citation>
    <scope>NUCLEOTIDE SEQUENCE</scope>
    <source>
        <tissue evidence="2">Leaf</tissue>
    </source>
</reference>
<sequence length="160" mass="18291">MTLKAHIKGYLILQQEMTQNSERKHAARIKAPFPISTTFSATNQSYISRNEYINKKQKENRKHLEKFEGIGSHSSLTGQAQTDLLPLGDSASGASIHRGDLRVRRRSVAATSTRVDGNVKRHSRKEAMLGHQHHHPLLRGPKRRRRDCWEDLELKGIGHW</sequence>
<protein>
    <submittedName>
        <fullName evidence="2">ATP phosphoribosyltransferase 2, chloroplastic</fullName>
    </submittedName>
</protein>
<organism evidence="2 3">
    <name type="scientific">Senna tora</name>
    <dbReference type="NCBI Taxonomy" id="362788"/>
    <lineage>
        <taxon>Eukaryota</taxon>
        <taxon>Viridiplantae</taxon>
        <taxon>Streptophyta</taxon>
        <taxon>Embryophyta</taxon>
        <taxon>Tracheophyta</taxon>
        <taxon>Spermatophyta</taxon>
        <taxon>Magnoliopsida</taxon>
        <taxon>eudicotyledons</taxon>
        <taxon>Gunneridae</taxon>
        <taxon>Pentapetalae</taxon>
        <taxon>rosids</taxon>
        <taxon>fabids</taxon>
        <taxon>Fabales</taxon>
        <taxon>Fabaceae</taxon>
        <taxon>Caesalpinioideae</taxon>
        <taxon>Cassia clade</taxon>
        <taxon>Senna</taxon>
    </lineage>
</organism>
<proteinExistence type="predicted"/>
<dbReference type="AlphaFoldDB" id="A0A834SJA9"/>
<evidence type="ECO:0000313" key="2">
    <source>
        <dbReference type="EMBL" id="KAF7803595.1"/>
    </source>
</evidence>
<feature type="region of interest" description="Disordered" evidence="1">
    <location>
        <begin position="107"/>
        <end position="139"/>
    </location>
</feature>
<dbReference type="Proteomes" id="UP000634136">
    <property type="component" value="Unassembled WGS sequence"/>
</dbReference>
<dbReference type="GO" id="GO:0016757">
    <property type="term" value="F:glycosyltransferase activity"/>
    <property type="evidence" value="ECO:0007669"/>
    <property type="project" value="UniProtKB-KW"/>
</dbReference>
<dbReference type="EMBL" id="JAAIUW010000013">
    <property type="protein sequence ID" value="KAF7803595.1"/>
    <property type="molecule type" value="Genomic_DNA"/>
</dbReference>
<keyword evidence="2" id="KW-0808">Transferase</keyword>
<evidence type="ECO:0000256" key="1">
    <source>
        <dbReference type="SAM" id="MobiDB-lite"/>
    </source>
</evidence>
<accession>A0A834SJA9</accession>
<name>A0A834SJA9_9FABA</name>
<gene>
    <name evidence="2" type="ORF">G2W53_042706</name>
</gene>
<evidence type="ECO:0000313" key="3">
    <source>
        <dbReference type="Proteomes" id="UP000634136"/>
    </source>
</evidence>